<reference evidence="4" key="3">
    <citation type="submission" date="2025-09" db="UniProtKB">
        <authorList>
            <consortium name="Ensembl"/>
        </authorList>
    </citation>
    <scope>IDENTIFICATION</scope>
</reference>
<dbReference type="GO" id="GO:0030837">
    <property type="term" value="P:negative regulation of actin filament polymerization"/>
    <property type="evidence" value="ECO:0007669"/>
    <property type="project" value="InterPro"/>
</dbReference>
<dbReference type="HOGENOM" id="CLU_1975458_0_0_1"/>
<feature type="compositionally biased region" description="Low complexity" evidence="3">
    <location>
        <begin position="110"/>
        <end position="127"/>
    </location>
</feature>
<feature type="compositionally biased region" description="Polar residues" evidence="3">
    <location>
        <begin position="34"/>
        <end position="44"/>
    </location>
</feature>
<feature type="region of interest" description="Disordered" evidence="3">
    <location>
        <begin position="95"/>
        <end position="127"/>
    </location>
</feature>
<feature type="compositionally biased region" description="Basic residues" evidence="3">
    <location>
        <begin position="100"/>
        <end position="109"/>
    </location>
</feature>
<accession>H2ZNM7</accession>
<proteinExistence type="predicted"/>
<evidence type="ECO:0000256" key="1">
    <source>
        <dbReference type="ARBA" id="ARBA00022737"/>
    </source>
</evidence>
<organism evidence="4 5">
    <name type="scientific">Ciona savignyi</name>
    <name type="common">Pacific transparent sea squirt</name>
    <dbReference type="NCBI Taxonomy" id="51511"/>
    <lineage>
        <taxon>Eukaryota</taxon>
        <taxon>Metazoa</taxon>
        <taxon>Chordata</taxon>
        <taxon>Tunicata</taxon>
        <taxon>Ascidiacea</taxon>
        <taxon>Phlebobranchia</taxon>
        <taxon>Cionidae</taxon>
        <taxon>Ciona</taxon>
    </lineage>
</organism>
<dbReference type="AlphaFoldDB" id="H2ZNM7"/>
<dbReference type="InterPro" id="IPR021939">
    <property type="entry name" value="KN_motif"/>
</dbReference>
<dbReference type="InterPro" id="IPR047184">
    <property type="entry name" value="KANK1-4"/>
</dbReference>
<dbReference type="PANTHER" id="PTHR24168">
    <property type="entry name" value="KN MOTIF AND ANKYRIN REPEAT DOMAIN-CONTAINING"/>
    <property type="match status" value="1"/>
</dbReference>
<evidence type="ECO:0000256" key="3">
    <source>
        <dbReference type="SAM" id="MobiDB-lite"/>
    </source>
</evidence>
<feature type="region of interest" description="Disordered" evidence="3">
    <location>
        <begin position="30"/>
        <end position="51"/>
    </location>
</feature>
<keyword evidence="5" id="KW-1185">Reference proteome</keyword>
<sequence>MEFGKLKGFWKGGGLKAEVPPLHHKNCALPESKLANSNNNSNRQPPDKVAGRRIESLEEIRPEVTSEGYGLRTPYGTHLNLDFVKYCEDLMSGQSFKRTSSFRRPRSRTTSHTSGSQQQQQQHSNNR</sequence>
<reference evidence="4" key="2">
    <citation type="submission" date="2025-08" db="UniProtKB">
        <authorList>
            <consortium name="Ensembl"/>
        </authorList>
    </citation>
    <scope>IDENTIFICATION</scope>
</reference>
<name>H2ZNM7_CIOSA</name>
<dbReference type="PANTHER" id="PTHR24168:SF21">
    <property type="entry name" value="KANK, ISOFORM D"/>
    <property type="match status" value="1"/>
</dbReference>
<evidence type="ECO:0000313" key="5">
    <source>
        <dbReference type="Proteomes" id="UP000007875"/>
    </source>
</evidence>
<evidence type="ECO:0000256" key="2">
    <source>
        <dbReference type="ARBA" id="ARBA00023043"/>
    </source>
</evidence>
<dbReference type="GO" id="GO:0005737">
    <property type="term" value="C:cytoplasm"/>
    <property type="evidence" value="ECO:0007669"/>
    <property type="project" value="TreeGrafter"/>
</dbReference>
<dbReference type="Proteomes" id="UP000007875">
    <property type="component" value="Unassembled WGS sequence"/>
</dbReference>
<dbReference type="Ensembl" id="ENSCSAVT00000019400.1">
    <property type="protein sequence ID" value="ENSCSAVP00000019193.1"/>
    <property type="gene ID" value="ENSCSAVG00000011270.1"/>
</dbReference>
<protein>
    <submittedName>
        <fullName evidence="4">Uncharacterized protein</fullName>
    </submittedName>
</protein>
<reference evidence="5" key="1">
    <citation type="submission" date="2003-08" db="EMBL/GenBank/DDBJ databases">
        <authorList>
            <person name="Birren B."/>
            <person name="Nusbaum C."/>
            <person name="Abebe A."/>
            <person name="Abouelleil A."/>
            <person name="Adekoya E."/>
            <person name="Ait-zahra M."/>
            <person name="Allen N."/>
            <person name="Allen T."/>
            <person name="An P."/>
            <person name="Anderson M."/>
            <person name="Anderson S."/>
            <person name="Arachchi H."/>
            <person name="Armbruster J."/>
            <person name="Bachantsang P."/>
            <person name="Baldwin J."/>
            <person name="Barry A."/>
            <person name="Bayul T."/>
            <person name="Blitshsteyn B."/>
            <person name="Bloom T."/>
            <person name="Blye J."/>
            <person name="Boguslavskiy L."/>
            <person name="Borowsky M."/>
            <person name="Boukhgalter B."/>
            <person name="Brunache A."/>
            <person name="Butler J."/>
            <person name="Calixte N."/>
            <person name="Calvo S."/>
            <person name="Camarata J."/>
            <person name="Campo K."/>
            <person name="Chang J."/>
            <person name="Cheshatsang Y."/>
            <person name="Citroen M."/>
            <person name="Collymore A."/>
            <person name="Considine T."/>
            <person name="Cook A."/>
            <person name="Cooke P."/>
            <person name="Corum B."/>
            <person name="Cuomo C."/>
            <person name="David R."/>
            <person name="Dawoe T."/>
            <person name="Degray S."/>
            <person name="Dodge S."/>
            <person name="Dooley K."/>
            <person name="Dorje P."/>
            <person name="Dorjee K."/>
            <person name="Dorris L."/>
            <person name="Duffey N."/>
            <person name="Dupes A."/>
            <person name="Elkins T."/>
            <person name="Engels R."/>
            <person name="Erickson J."/>
            <person name="Farina A."/>
            <person name="Faro S."/>
            <person name="Ferreira P."/>
            <person name="Fischer H."/>
            <person name="Fitzgerald M."/>
            <person name="Foley K."/>
            <person name="Gage D."/>
            <person name="Galagan J."/>
            <person name="Gearin G."/>
            <person name="Gnerre S."/>
            <person name="Gnirke A."/>
            <person name="Goyette A."/>
            <person name="Graham J."/>
            <person name="Grandbois E."/>
            <person name="Gyaltsen K."/>
            <person name="Hafez N."/>
            <person name="Hagopian D."/>
            <person name="Hagos B."/>
            <person name="Hall J."/>
            <person name="Hatcher B."/>
            <person name="Heller A."/>
            <person name="Higgins H."/>
            <person name="Honan T."/>
            <person name="Horn A."/>
            <person name="Houde N."/>
            <person name="Hughes L."/>
            <person name="Hulme W."/>
            <person name="Husby E."/>
            <person name="Iliev I."/>
            <person name="Jaffe D."/>
            <person name="Jones C."/>
            <person name="Kamal M."/>
            <person name="Kamat A."/>
            <person name="Kamvysselis M."/>
            <person name="Karlsson E."/>
            <person name="Kells C."/>
            <person name="Kieu A."/>
            <person name="Kisner P."/>
            <person name="Kodira C."/>
            <person name="Kulbokas E."/>
            <person name="Labutti K."/>
            <person name="Lama D."/>
            <person name="Landers T."/>
            <person name="Leger J."/>
            <person name="Levine S."/>
            <person name="Lewis D."/>
            <person name="Lewis T."/>
            <person name="Lindblad-toh K."/>
            <person name="Liu X."/>
            <person name="Lokyitsang T."/>
            <person name="Lokyitsang Y."/>
            <person name="Lucien O."/>
            <person name="Lui A."/>
            <person name="Ma L.J."/>
            <person name="Mabbitt R."/>
            <person name="Macdonald J."/>
            <person name="Maclean C."/>
            <person name="Major J."/>
            <person name="Manning J."/>
            <person name="Marabella R."/>
            <person name="Maru K."/>
            <person name="Matthews C."/>
            <person name="Mauceli E."/>
            <person name="Mccarthy M."/>
            <person name="Mcdonough S."/>
            <person name="Mcghee T."/>
            <person name="Meldrim J."/>
            <person name="Meneus L."/>
            <person name="Mesirov J."/>
            <person name="Mihalev A."/>
            <person name="Mihova T."/>
            <person name="Mikkelsen T."/>
            <person name="Mlenga V."/>
            <person name="Moru K."/>
            <person name="Mozes J."/>
            <person name="Mulrain L."/>
            <person name="Munson G."/>
            <person name="Naylor J."/>
            <person name="Newes C."/>
            <person name="Nguyen C."/>
            <person name="Nguyen N."/>
            <person name="Nguyen T."/>
            <person name="Nicol R."/>
            <person name="Nielsen C."/>
            <person name="Nizzari M."/>
            <person name="Norbu C."/>
            <person name="Norbu N."/>
            <person name="O'donnell P."/>
            <person name="Okoawo O."/>
            <person name="O'leary S."/>
            <person name="Omotosho B."/>
            <person name="O'neill K."/>
            <person name="Osman S."/>
            <person name="Parker S."/>
            <person name="Perrin D."/>
            <person name="Phunkhang P."/>
            <person name="Piqani B."/>
            <person name="Purcell S."/>
            <person name="Rachupka T."/>
            <person name="Ramasamy U."/>
            <person name="Rameau R."/>
            <person name="Ray V."/>
            <person name="Raymond C."/>
            <person name="Retta R."/>
            <person name="Richardson S."/>
            <person name="Rise C."/>
            <person name="Rodriguez J."/>
            <person name="Rogers J."/>
            <person name="Rogov P."/>
            <person name="Rutman M."/>
            <person name="Schupbach R."/>
            <person name="Seaman C."/>
            <person name="Settipalli S."/>
            <person name="Sharpe T."/>
            <person name="Sheridan J."/>
            <person name="Sherpa N."/>
            <person name="Shi J."/>
            <person name="Smirnov S."/>
            <person name="Smith C."/>
            <person name="Sougnez C."/>
            <person name="Spencer B."/>
            <person name="Stalker J."/>
            <person name="Stange-thomann N."/>
            <person name="Stavropoulos S."/>
            <person name="Stetson K."/>
            <person name="Stone C."/>
            <person name="Stone S."/>
            <person name="Stubbs M."/>
            <person name="Talamas J."/>
            <person name="Tchuinga P."/>
            <person name="Tenzing P."/>
            <person name="Tesfaye S."/>
            <person name="Theodore J."/>
            <person name="Thoulutsang Y."/>
            <person name="Topham K."/>
            <person name="Towey S."/>
            <person name="Tsamla T."/>
            <person name="Tsomo N."/>
            <person name="Vallee D."/>
            <person name="Vassiliev H."/>
            <person name="Venkataraman V."/>
            <person name="Vinson J."/>
            <person name="Vo A."/>
            <person name="Wade C."/>
            <person name="Wang S."/>
            <person name="Wangchuk T."/>
            <person name="Wangdi T."/>
            <person name="Whittaker C."/>
            <person name="Wilkinson J."/>
            <person name="Wu Y."/>
            <person name="Wyman D."/>
            <person name="Yadav S."/>
            <person name="Yang S."/>
            <person name="Yang X."/>
            <person name="Yeager S."/>
            <person name="Yee E."/>
            <person name="Young G."/>
            <person name="Zainoun J."/>
            <person name="Zembeck L."/>
            <person name="Zimmer A."/>
            <person name="Zody M."/>
            <person name="Lander E."/>
        </authorList>
    </citation>
    <scope>NUCLEOTIDE SEQUENCE [LARGE SCALE GENOMIC DNA]</scope>
</reference>
<keyword evidence="1" id="KW-0677">Repeat</keyword>
<keyword evidence="2" id="KW-0040">ANK repeat</keyword>
<dbReference type="Pfam" id="PF12075">
    <property type="entry name" value="KN_motif"/>
    <property type="match status" value="1"/>
</dbReference>
<dbReference type="InParanoid" id="H2ZNM7"/>
<evidence type="ECO:0000313" key="4">
    <source>
        <dbReference type="Ensembl" id="ENSCSAVP00000019193.1"/>
    </source>
</evidence>
<dbReference type="GO" id="GO:0005856">
    <property type="term" value="C:cytoskeleton"/>
    <property type="evidence" value="ECO:0007669"/>
    <property type="project" value="TreeGrafter"/>
</dbReference>